<protein>
    <submittedName>
        <fullName evidence="2">Mitochondrial antiviral signaling protein</fullName>
    </submittedName>
</protein>
<dbReference type="AlphaFoldDB" id="A0A833Z941"/>
<comment type="caution">
    <text evidence="2">The sequence shown here is derived from an EMBL/GenBank/DDBJ whole genome shotgun (WGS) entry which is preliminary data.</text>
</comment>
<evidence type="ECO:0000313" key="2">
    <source>
        <dbReference type="EMBL" id="KAF6088583.1"/>
    </source>
</evidence>
<dbReference type="Proteomes" id="UP000664940">
    <property type="component" value="Unassembled WGS sequence"/>
</dbReference>
<accession>A0A833Z941</accession>
<feature type="compositionally biased region" description="Polar residues" evidence="1">
    <location>
        <begin position="32"/>
        <end position="50"/>
    </location>
</feature>
<gene>
    <name evidence="2" type="ORF">HJG60_012731</name>
</gene>
<feature type="region of interest" description="Disordered" evidence="1">
    <location>
        <begin position="1"/>
        <end position="82"/>
    </location>
</feature>
<sequence length="202" mass="20275">MAALSPQPSSGLQEQDTVLDSTHTEVLPPAGTVSSLTSSPHGPVSPTVSFQPLARSTPRASRLPGPAVSALSTAAPSSSVGGAGVQAEATICSSGVGVPTNSMTTSTAPSKVPVHSAFTSTVPSNLPTLSKPPTNVPTSLPPSKLPVNTTRTGTAPPKVPTGLVPDHRMPTSPVPSKVPANKAPSIRSTNRPAEVSPHPSQQ</sequence>
<name>A0A833Z941_9CHIR</name>
<reference evidence="2 3" key="1">
    <citation type="journal article" date="2020" name="Nature">
        <title>Six reference-quality genomes reveal evolution of bat adaptations.</title>
        <authorList>
            <person name="Jebb D."/>
            <person name="Huang Z."/>
            <person name="Pippel M."/>
            <person name="Hughes G.M."/>
            <person name="Lavrichenko K."/>
            <person name="Devanna P."/>
            <person name="Winkler S."/>
            <person name="Jermiin L.S."/>
            <person name="Skirmuntt E.C."/>
            <person name="Katzourakis A."/>
            <person name="Burkitt-Gray L."/>
            <person name="Ray D.A."/>
            <person name="Sullivan K.A.M."/>
            <person name="Roscito J.G."/>
            <person name="Kirilenko B.M."/>
            <person name="Davalos L.M."/>
            <person name="Corthals A.P."/>
            <person name="Power M.L."/>
            <person name="Jones G."/>
            <person name="Ransome R.D."/>
            <person name="Dechmann D.K.N."/>
            <person name="Locatelli A.G."/>
            <person name="Puechmaille S.J."/>
            <person name="Fedrigo O."/>
            <person name="Jarvis E.D."/>
            <person name="Hiller M."/>
            <person name="Vernes S.C."/>
            <person name="Myers E.W."/>
            <person name="Teeling E.C."/>
        </authorList>
    </citation>
    <scope>NUCLEOTIDE SEQUENCE [LARGE SCALE GENOMIC DNA]</scope>
    <source>
        <strain evidence="2">Bat1K_MPI-CBG_1</strain>
    </source>
</reference>
<proteinExistence type="predicted"/>
<feature type="compositionally biased region" description="Polar residues" evidence="1">
    <location>
        <begin position="121"/>
        <end position="138"/>
    </location>
</feature>
<organism evidence="2 3">
    <name type="scientific">Phyllostomus discolor</name>
    <name type="common">pale spear-nosed bat</name>
    <dbReference type="NCBI Taxonomy" id="89673"/>
    <lineage>
        <taxon>Eukaryota</taxon>
        <taxon>Metazoa</taxon>
        <taxon>Chordata</taxon>
        <taxon>Craniata</taxon>
        <taxon>Vertebrata</taxon>
        <taxon>Euteleostomi</taxon>
        <taxon>Mammalia</taxon>
        <taxon>Eutheria</taxon>
        <taxon>Laurasiatheria</taxon>
        <taxon>Chiroptera</taxon>
        <taxon>Yangochiroptera</taxon>
        <taxon>Phyllostomidae</taxon>
        <taxon>Phyllostominae</taxon>
        <taxon>Phyllostomus</taxon>
    </lineage>
</organism>
<feature type="compositionally biased region" description="Polar residues" evidence="1">
    <location>
        <begin position="70"/>
        <end position="80"/>
    </location>
</feature>
<evidence type="ECO:0000313" key="3">
    <source>
        <dbReference type="Proteomes" id="UP000664940"/>
    </source>
</evidence>
<feature type="compositionally biased region" description="Polar residues" evidence="1">
    <location>
        <begin position="1"/>
        <end position="21"/>
    </location>
</feature>
<dbReference type="EMBL" id="JABVXQ010000010">
    <property type="protein sequence ID" value="KAF6088583.1"/>
    <property type="molecule type" value="Genomic_DNA"/>
</dbReference>
<feature type="region of interest" description="Disordered" evidence="1">
    <location>
        <begin position="121"/>
        <end position="202"/>
    </location>
</feature>
<evidence type="ECO:0000256" key="1">
    <source>
        <dbReference type="SAM" id="MobiDB-lite"/>
    </source>
</evidence>